<accession>A0ABM6RYX9</accession>
<protein>
    <recommendedName>
        <fullName evidence="4">Sel1 repeat family protein</fullName>
    </recommendedName>
</protein>
<keyword evidence="1" id="KW-0732">Signal</keyword>
<evidence type="ECO:0000313" key="3">
    <source>
        <dbReference type="Proteomes" id="UP000237673"/>
    </source>
</evidence>
<feature type="chain" id="PRO_5045828212" description="Sel1 repeat family protein" evidence="1">
    <location>
        <begin position="25"/>
        <end position="218"/>
    </location>
</feature>
<gene>
    <name evidence="2" type="ORF">C2E16_07985</name>
</gene>
<name>A0ABM6RYX9_9GAMM</name>
<reference evidence="2 3" key="1">
    <citation type="submission" date="2018-01" db="EMBL/GenBank/DDBJ databases">
        <title>Complete and assembled Genome of Pantoea calida DSM22759T.</title>
        <authorList>
            <person name="Stevens M.J.A."/>
            <person name="Zurfluh K."/>
            <person name="Stephan R."/>
        </authorList>
    </citation>
    <scope>NUCLEOTIDE SEQUENCE [LARGE SCALE GENOMIC DNA]</scope>
    <source>
        <strain evidence="2 3">DSM 22759</strain>
    </source>
</reference>
<evidence type="ECO:0000313" key="2">
    <source>
        <dbReference type="EMBL" id="AUY24853.1"/>
    </source>
</evidence>
<dbReference type="GeneID" id="84631129"/>
<evidence type="ECO:0000256" key="1">
    <source>
        <dbReference type="SAM" id="SignalP"/>
    </source>
</evidence>
<dbReference type="EMBL" id="CP026378">
    <property type="protein sequence ID" value="AUY24853.1"/>
    <property type="molecule type" value="Genomic_DNA"/>
</dbReference>
<dbReference type="Proteomes" id="UP000237673">
    <property type="component" value="Chromosome"/>
</dbReference>
<proteinExistence type="predicted"/>
<dbReference type="RefSeq" id="WP_052133917.1">
    <property type="nucleotide sequence ID" value="NZ_CAXOMJ010000001.1"/>
</dbReference>
<feature type="signal peptide" evidence="1">
    <location>
        <begin position="1"/>
        <end position="24"/>
    </location>
</feature>
<evidence type="ECO:0008006" key="4">
    <source>
        <dbReference type="Google" id="ProtNLM"/>
    </source>
</evidence>
<sequence length="218" mass="25021">MTLKTKLRLLFCVFFLLFDLRAAAETSLPAVEKVVQQKFPAKWSELQKTTDSLWREYREKENIISLIFYSYGMLKLANHYNTINDLVNAAEYAKLGFFYLDEAVDLYENDLRVRYLRARVDAWLPGSLGRCIIAINDTELLLKSAARYGKEITDNINYMRYHALKSCKEDKQADALLAQIAGNKPKTESGSPESNAASEWDVSEVRQIILPLVRDAHD</sequence>
<organism evidence="2 3">
    <name type="scientific">Mixta calida</name>
    <dbReference type="NCBI Taxonomy" id="665913"/>
    <lineage>
        <taxon>Bacteria</taxon>
        <taxon>Pseudomonadati</taxon>
        <taxon>Pseudomonadota</taxon>
        <taxon>Gammaproteobacteria</taxon>
        <taxon>Enterobacterales</taxon>
        <taxon>Erwiniaceae</taxon>
        <taxon>Mixta</taxon>
    </lineage>
</organism>
<keyword evidence="3" id="KW-1185">Reference proteome</keyword>